<evidence type="ECO:0000256" key="2">
    <source>
        <dbReference type="ARBA" id="ARBA00008681"/>
    </source>
</evidence>
<name>A0A844Y4C4_9SPHN</name>
<dbReference type="GO" id="GO:0009279">
    <property type="term" value="C:cell outer membrane"/>
    <property type="evidence" value="ECO:0007669"/>
    <property type="project" value="UniProtKB-SubCell"/>
</dbReference>
<evidence type="ECO:0000256" key="4">
    <source>
        <dbReference type="ARBA" id="ARBA00023288"/>
    </source>
</evidence>
<comment type="subcellular location">
    <subcellularLocation>
        <location evidence="1">Cell outer membrane</location>
        <topology evidence="1">Lipid-anchor</topology>
    </subcellularLocation>
</comment>
<dbReference type="Proteomes" id="UP000444185">
    <property type="component" value="Unassembled WGS sequence"/>
</dbReference>
<proteinExistence type="inferred from homology"/>
<evidence type="ECO:0000259" key="5">
    <source>
        <dbReference type="Pfam" id="PF05433"/>
    </source>
</evidence>
<evidence type="ECO:0000313" key="6">
    <source>
        <dbReference type="EMBL" id="MXO51928.1"/>
    </source>
</evidence>
<dbReference type="EMBL" id="WTYF01000004">
    <property type="protein sequence ID" value="MXO51928.1"/>
    <property type="molecule type" value="Genomic_DNA"/>
</dbReference>
<comment type="caution">
    <text evidence="6">The sequence shown here is derived from an EMBL/GenBank/DDBJ whole genome shotgun (WGS) entry which is preliminary data.</text>
</comment>
<dbReference type="OrthoDB" id="7409411at2"/>
<gene>
    <name evidence="6" type="ORF">GRI42_11505</name>
</gene>
<evidence type="ECO:0000313" key="7">
    <source>
        <dbReference type="Proteomes" id="UP000444185"/>
    </source>
</evidence>
<evidence type="ECO:0000256" key="1">
    <source>
        <dbReference type="ARBA" id="ARBA00004459"/>
    </source>
</evidence>
<dbReference type="Pfam" id="PF05433">
    <property type="entry name" value="Rick_17kDa_Anti"/>
    <property type="match status" value="1"/>
</dbReference>
<reference evidence="6 7" key="1">
    <citation type="submission" date="2019-12" db="EMBL/GenBank/DDBJ databases">
        <title>Genomic-based taxomic classification of the family Erythrobacteraceae.</title>
        <authorList>
            <person name="Xu L."/>
        </authorList>
    </citation>
    <scope>NUCLEOTIDE SEQUENCE [LARGE SCALE GENOMIC DNA]</scope>
    <source>
        <strain evidence="6 7">DSM 16225</strain>
    </source>
</reference>
<comment type="similarity">
    <text evidence="2">Belongs to the rickettsiale 17 kDa surface antigen family.</text>
</comment>
<accession>A0A844Y4C4</accession>
<evidence type="ECO:0000256" key="3">
    <source>
        <dbReference type="ARBA" id="ARBA00015281"/>
    </source>
</evidence>
<keyword evidence="4" id="KW-0449">Lipoprotein</keyword>
<protein>
    <recommendedName>
        <fullName evidence="3">17 kDa surface antigen</fullName>
    </recommendedName>
</protein>
<dbReference type="InterPro" id="IPR008816">
    <property type="entry name" value="Gly_zipper_2TM_dom"/>
</dbReference>
<sequence>MPANTVRSMTYVPSGGAGAFPVPPGGRIVQFDRAAWLAECRDRLSTYDDDKRGEVIGALAGAALGGVLGNRIAGRGNRTLGTVAGVVAGGLAGAAIGDAVEGDPQPSAEAYGECEAYLDDYMASAQSGALSGAPAYYGQEYMLVPVTVTVPQRAVYREVEVEVETKE</sequence>
<keyword evidence="7" id="KW-1185">Reference proteome</keyword>
<feature type="domain" description="Glycine zipper 2TM" evidence="5">
    <location>
        <begin position="56"/>
        <end position="97"/>
    </location>
</feature>
<organism evidence="6 7">
    <name type="scientific">Qipengyuania gaetbuli</name>
    <dbReference type="NCBI Taxonomy" id="266952"/>
    <lineage>
        <taxon>Bacteria</taxon>
        <taxon>Pseudomonadati</taxon>
        <taxon>Pseudomonadota</taxon>
        <taxon>Alphaproteobacteria</taxon>
        <taxon>Sphingomonadales</taxon>
        <taxon>Erythrobacteraceae</taxon>
        <taxon>Qipengyuania</taxon>
    </lineage>
</organism>
<dbReference type="AlphaFoldDB" id="A0A844Y4C4"/>